<dbReference type="HOGENOM" id="CLU_155008_0_0_2"/>
<dbReference type="Proteomes" id="UP000069906">
    <property type="component" value="Chromosome"/>
</dbReference>
<dbReference type="PANTHER" id="PTHR34075">
    <property type="entry name" value="BLR3430 PROTEIN"/>
    <property type="match status" value="1"/>
</dbReference>
<dbReference type="InterPro" id="IPR002878">
    <property type="entry name" value="ChsH2_C"/>
</dbReference>
<dbReference type="SUPFAM" id="SSF50249">
    <property type="entry name" value="Nucleic acid-binding proteins"/>
    <property type="match status" value="1"/>
</dbReference>
<dbReference type="STRING" id="1604004.HLASA_1326"/>
<gene>
    <name evidence="3" type="ORF">HLASA_1326</name>
    <name evidence="2" type="ORF">HLASF_1339</name>
</gene>
<evidence type="ECO:0000313" key="2">
    <source>
        <dbReference type="EMBL" id="AKH97825.1"/>
    </source>
</evidence>
<reference evidence="4" key="2">
    <citation type="submission" date="2015-05" db="EMBL/GenBank/DDBJ databases">
        <title>Complete genome sequence of Halanaeroarchaeum sulfurireducens type strain M27-SA2, a sulfate-reducer haloarchaeon from marine anoxic lake Medee.</title>
        <authorList>
            <person name="Messina E."/>
            <person name="Kublanov I.V."/>
            <person name="Toshchakov S."/>
            <person name="Arcadi E."/>
            <person name="La Spada G."/>
            <person name="La Cono V."/>
            <person name="Yakimov M.M."/>
        </authorList>
    </citation>
    <scope>NUCLEOTIDE SEQUENCE [LARGE SCALE GENOMIC DNA]</scope>
    <source>
        <strain evidence="4">M27-SA2</strain>
    </source>
</reference>
<evidence type="ECO:0000259" key="1">
    <source>
        <dbReference type="Pfam" id="PF01796"/>
    </source>
</evidence>
<dbReference type="GeneID" id="26010670"/>
<sequence>MSLDAVRCENGHVFYPDHARCPTCGAETTGTVDLSDRTGTVATWTESQASPPGVREPNALAVVEFTVEDEIVRVIGQLTDADVETGDEVEPIYVSELRDPGPGIRAADSQEWDGYRFEPIE</sequence>
<dbReference type="OrthoDB" id="213852at2157"/>
<keyword evidence="5" id="KW-1185">Reference proteome</keyword>
<reference evidence="2 5" key="1">
    <citation type="journal article" date="2015" name="ISME J.">
        <title>Elemental sulfur and acetate can support life of a novel strictly anaerobic haloarchaeon.</title>
        <authorList>
            <person name="Sorokin D.Y."/>
            <person name="Kublanov I.V."/>
            <person name="Gavrilov S.N."/>
            <person name="Rojo D."/>
            <person name="Roman P."/>
            <person name="Golyshin P.N."/>
            <person name="Slepak V.Z."/>
            <person name="Smedile F."/>
            <person name="Ferrer M."/>
            <person name="Messina E."/>
            <person name="La Cono V."/>
            <person name="Yakimov M.M."/>
        </authorList>
    </citation>
    <scope>NUCLEOTIDE SEQUENCE [LARGE SCALE GENOMIC DNA]</scope>
    <source>
        <strain evidence="2 5">HSR2</strain>
    </source>
</reference>
<dbReference type="RefSeq" id="WP_050048538.1">
    <property type="nucleotide sequence ID" value="NZ_CP008874.1"/>
</dbReference>
<evidence type="ECO:0000313" key="3">
    <source>
        <dbReference type="EMBL" id="ALG82219.1"/>
    </source>
</evidence>
<organism evidence="2 5">
    <name type="scientific">Halanaeroarchaeum sulfurireducens</name>
    <dbReference type="NCBI Taxonomy" id="1604004"/>
    <lineage>
        <taxon>Archaea</taxon>
        <taxon>Methanobacteriati</taxon>
        <taxon>Methanobacteriota</taxon>
        <taxon>Stenosarchaea group</taxon>
        <taxon>Halobacteria</taxon>
        <taxon>Halobacteriales</taxon>
        <taxon>Halobacteriaceae</taxon>
        <taxon>Halanaeroarchaeum</taxon>
    </lineage>
</organism>
<dbReference type="InterPro" id="IPR012340">
    <property type="entry name" value="NA-bd_OB-fold"/>
</dbReference>
<dbReference type="InterPro" id="IPR052513">
    <property type="entry name" value="Thioester_dehydratase-like"/>
</dbReference>
<dbReference type="PANTHER" id="PTHR34075:SF5">
    <property type="entry name" value="BLR3430 PROTEIN"/>
    <property type="match status" value="1"/>
</dbReference>
<evidence type="ECO:0000313" key="5">
    <source>
        <dbReference type="Proteomes" id="UP000069906"/>
    </source>
</evidence>
<accession>A0A0F7PCA9</accession>
<dbReference type="AlphaFoldDB" id="A0A0F7PCA9"/>
<dbReference type="KEGG" id="hsf:HLASA_1326"/>
<dbReference type="KEGG" id="hsu:HLASF_1339"/>
<dbReference type="EMBL" id="CP011564">
    <property type="protein sequence ID" value="ALG82219.1"/>
    <property type="molecule type" value="Genomic_DNA"/>
</dbReference>
<protein>
    <recommendedName>
        <fullName evidence="1">ChsH2 C-terminal OB-fold domain-containing protein</fullName>
    </recommendedName>
</protein>
<dbReference type="EMBL" id="CP008874">
    <property type="protein sequence ID" value="AKH97825.1"/>
    <property type="molecule type" value="Genomic_DNA"/>
</dbReference>
<dbReference type="Pfam" id="PF01796">
    <property type="entry name" value="OB_ChsH2_C"/>
    <property type="match status" value="1"/>
</dbReference>
<dbReference type="Proteomes" id="UP000060390">
    <property type="component" value="Chromosome"/>
</dbReference>
<name>A0A0F7PCA9_9EURY</name>
<evidence type="ECO:0000313" key="4">
    <source>
        <dbReference type="Proteomes" id="UP000060390"/>
    </source>
</evidence>
<reference evidence="3 4" key="3">
    <citation type="journal article" date="2016" name="Stand. Genomic Sci.">
        <title>Complete genome sequence of 'Halanaeroarchaeum sulfurireducens' M27-SA2, a sulfur-reducing and acetate-oxidizing haloarchaeon from the deep-sea hypersaline anoxic lake Medee.</title>
        <authorList>
            <person name="Messina E."/>
            <person name="Sorokin D.Y."/>
            <person name="Kublanov I.V."/>
            <person name="Toshchakov S."/>
            <person name="Lopatina A."/>
            <person name="Arcadi E."/>
            <person name="Smedile F."/>
            <person name="La Spada G."/>
            <person name="La Cono V."/>
            <person name="Yakimov M.M."/>
        </authorList>
    </citation>
    <scope>NUCLEOTIDE SEQUENCE [LARGE SCALE GENOMIC DNA]</scope>
    <source>
        <strain evidence="3 4">M27-SA2</strain>
    </source>
</reference>
<proteinExistence type="predicted"/>
<feature type="domain" description="ChsH2 C-terminal OB-fold" evidence="1">
    <location>
        <begin position="32"/>
        <end position="90"/>
    </location>
</feature>